<dbReference type="EMBL" id="MNPJ01000025">
    <property type="protein sequence ID" value="OQS53792.1"/>
    <property type="molecule type" value="Genomic_DNA"/>
</dbReference>
<proteinExistence type="predicted"/>
<comment type="caution">
    <text evidence="1">The sequence shown here is derived from an EMBL/GenBank/DDBJ whole genome shotgun (WGS) entry which is preliminary data.</text>
</comment>
<dbReference type="AlphaFoldDB" id="A0A1W0E3K9"/>
<gene>
    <name evidence="1" type="ORF">EHP00_1902</name>
</gene>
<dbReference type="Proteomes" id="UP000192758">
    <property type="component" value="Unassembled WGS sequence"/>
</dbReference>
<dbReference type="VEuPathDB" id="MicrosporidiaDB:EHP00_1902"/>
<sequence>MKWFNGFYKFKFTSNEDNKFMKKKRIKKYINKIWLCDINEPVLNNEFVAFDDEDKVIITEEKEIIKYTMSTTKQVIFDRKIVNTEFIFMNKIGYQDGKVIIEIEADNYFCQIPAEEYNLQNYGNLSDDYTNKIGFFVCVFKHKNKDISIKDLKKLDSEYYEENRQTITRFINDCDVEEDQSSEDSQEEENKQYIFDMEYSHTNNNDLDEIVLLFINSLNLETSSVYHTILSTITQTNVFTFFIIKSNIYVYVCNSFFNLILLHNAFKEINVNDLLDLCVLGEEIKIIKQGMNLLSKYTLLPTDITKYKKDIINNNDVIIECNDVNKSVHTFVKLINEIKPFIYTDLVMMPIIKKLEYLLHGPYYKIVSTYKTNSFYLSNNSSSSLSLSKLDSLSMSKPKAKKQVNILNEPFKIISRKITLEYKSFPLVFHCKSGVKKAYVNEQFKIKSNMVYDINSGKISLIQSEQTEMFEIPEIVIFILTFKGQLDFIRLFNDFAINNENTLNIVVITILIKRACMDKNINDLNYLLNKIKNIKFSDIELEMICKSINNYSMSNILSDTCNISIKHIDNISNIAVLLSILDHGYTNDKIIQRIKEIYEENDWITEENLNYKEIVDHNLTYYI</sequence>
<accession>A0A1W0E3K9</accession>
<protein>
    <submittedName>
        <fullName evidence="1">Uncharacterized protein</fullName>
    </submittedName>
</protein>
<evidence type="ECO:0000313" key="2">
    <source>
        <dbReference type="Proteomes" id="UP000192758"/>
    </source>
</evidence>
<evidence type="ECO:0000313" key="1">
    <source>
        <dbReference type="EMBL" id="OQS53792.1"/>
    </source>
</evidence>
<dbReference type="OrthoDB" id="10674834at2759"/>
<name>A0A1W0E3K9_9MICR</name>
<organism evidence="1 2">
    <name type="scientific">Ecytonucleospora hepatopenaei</name>
    <dbReference type="NCBI Taxonomy" id="646526"/>
    <lineage>
        <taxon>Eukaryota</taxon>
        <taxon>Fungi</taxon>
        <taxon>Fungi incertae sedis</taxon>
        <taxon>Microsporidia</taxon>
        <taxon>Enterocytozoonidae</taxon>
        <taxon>Ecytonucleospora</taxon>
    </lineage>
</organism>
<keyword evidence="2" id="KW-1185">Reference proteome</keyword>
<reference evidence="1 2" key="1">
    <citation type="journal article" date="2017" name="Environ. Microbiol.">
        <title>Decay of the glycolytic pathway and adaptation to intranuclear parasitism within Enterocytozoonidae microsporidia.</title>
        <authorList>
            <person name="Wiredu Boakye D."/>
            <person name="Jaroenlak P."/>
            <person name="Prachumwat A."/>
            <person name="Williams T.A."/>
            <person name="Bateman K.S."/>
            <person name="Itsathitphaisarn O."/>
            <person name="Sritunyalucksana K."/>
            <person name="Paszkiewicz K.H."/>
            <person name="Moore K.A."/>
            <person name="Stentiford G.D."/>
            <person name="Williams B.A."/>
        </authorList>
    </citation>
    <scope>NUCLEOTIDE SEQUENCE [LARGE SCALE GENOMIC DNA]</scope>
    <source>
        <strain evidence="1 2">TH1</strain>
    </source>
</reference>